<dbReference type="EC" id="4.2.1.115" evidence="3"/>
<dbReference type="PANTHER" id="PTHR43318:SF2">
    <property type="entry name" value="UDP-N-ACETYLGLUCOSAMINE 4,6-DEHYDRATASE (INVERTING)"/>
    <property type="match status" value="1"/>
</dbReference>
<proteinExistence type="inferred from homology"/>
<dbReference type="Gene3D" id="3.40.50.720">
    <property type="entry name" value="NAD(P)-binding Rossmann-like Domain"/>
    <property type="match status" value="1"/>
</dbReference>
<feature type="domain" description="Polysaccharide biosynthesis protein CapD-like" evidence="2">
    <location>
        <begin position="6"/>
        <end position="263"/>
    </location>
</feature>
<dbReference type="EMBL" id="JAASRN010000005">
    <property type="protein sequence ID" value="NIK74690.1"/>
    <property type="molecule type" value="Genomic_DNA"/>
</dbReference>
<keyword evidence="3" id="KW-0456">Lyase</keyword>
<evidence type="ECO:0000259" key="2">
    <source>
        <dbReference type="Pfam" id="PF02719"/>
    </source>
</evidence>
<sequence>MHSQYILLTGATGSIGRAFLAYQMAKKPETPLVALSRDEQKILQLQQQYPRKQYPHLRFELGDIRDLARITQLLAQYPCHEIVHAAALKHVPLAEHFPNEYIQTNIGGTQNLLTAALQHAVRKITFISTDKAFLAAGVYAATKRCAEQLLIAHAQRIPTPAIGILRPGNLVNARGSVFEQFNSDKQVLHITHPEASRFFLSEVQLLQAIEYVRSRAHEGEIVVPKMQAVRIADLGKWMKPHTPQQIMGLRLGEKIHELLFDESLYGRVAENRSYYILFPAPPKAESLLRHQAKLLDTPRRCCSADHLLSSFEAFHAYLNQVLLV</sequence>
<dbReference type="RefSeq" id="WP_166920706.1">
    <property type="nucleotide sequence ID" value="NZ_JAASRN010000005.1"/>
</dbReference>
<dbReference type="PANTHER" id="PTHR43318">
    <property type="entry name" value="UDP-N-ACETYLGLUCOSAMINE 4,6-DEHYDRATASE"/>
    <property type="match status" value="1"/>
</dbReference>
<dbReference type="AlphaFoldDB" id="A0A846MTR3"/>
<dbReference type="SUPFAM" id="SSF51735">
    <property type="entry name" value="NAD(P)-binding Rossmann-fold domains"/>
    <property type="match status" value="1"/>
</dbReference>
<evidence type="ECO:0000256" key="1">
    <source>
        <dbReference type="ARBA" id="ARBA00007430"/>
    </source>
</evidence>
<gene>
    <name evidence="3" type="ORF">FHS56_002222</name>
</gene>
<dbReference type="InterPro" id="IPR003869">
    <property type="entry name" value="Polysac_CapD-like"/>
</dbReference>
<evidence type="ECO:0000313" key="3">
    <source>
        <dbReference type="EMBL" id="NIK74690.1"/>
    </source>
</evidence>
<reference evidence="3 4" key="1">
    <citation type="submission" date="2020-03" db="EMBL/GenBank/DDBJ databases">
        <title>Genomic Encyclopedia of Type Strains, Phase IV (KMG-IV): sequencing the most valuable type-strain genomes for metagenomic binning, comparative biology and taxonomic classification.</title>
        <authorList>
            <person name="Goeker M."/>
        </authorList>
    </citation>
    <scope>NUCLEOTIDE SEQUENCE [LARGE SCALE GENOMIC DNA]</scope>
    <source>
        <strain evidence="3 4">DSM 5718</strain>
    </source>
</reference>
<name>A0A846MTR3_9BACT</name>
<keyword evidence="4" id="KW-1185">Reference proteome</keyword>
<comment type="caution">
    <text evidence="3">The sequence shown here is derived from an EMBL/GenBank/DDBJ whole genome shotgun (WGS) entry which is preliminary data.</text>
</comment>
<dbReference type="InterPro" id="IPR051203">
    <property type="entry name" value="Polysaccharide_Synthase-Rel"/>
</dbReference>
<dbReference type="GO" id="GO:0016829">
    <property type="term" value="F:lyase activity"/>
    <property type="evidence" value="ECO:0007669"/>
    <property type="project" value="UniProtKB-KW"/>
</dbReference>
<evidence type="ECO:0000313" key="4">
    <source>
        <dbReference type="Proteomes" id="UP000537126"/>
    </source>
</evidence>
<protein>
    <submittedName>
        <fullName evidence="3">UDP-N-acetylglucosamine 4,6-dehydratase</fullName>
        <ecNumber evidence="3">4.2.1.115</ecNumber>
    </submittedName>
</protein>
<comment type="similarity">
    <text evidence="1">Belongs to the polysaccharide synthase family.</text>
</comment>
<accession>A0A846MTR3</accession>
<organism evidence="3 4">
    <name type="scientific">Thermonema lapsum</name>
    <dbReference type="NCBI Taxonomy" id="28195"/>
    <lineage>
        <taxon>Bacteria</taxon>
        <taxon>Pseudomonadati</taxon>
        <taxon>Bacteroidota</taxon>
        <taxon>Cytophagia</taxon>
        <taxon>Cytophagales</taxon>
        <taxon>Thermonemataceae</taxon>
        <taxon>Thermonema</taxon>
    </lineage>
</organism>
<dbReference type="InterPro" id="IPR036291">
    <property type="entry name" value="NAD(P)-bd_dom_sf"/>
</dbReference>
<dbReference type="Proteomes" id="UP000537126">
    <property type="component" value="Unassembled WGS sequence"/>
</dbReference>
<dbReference type="Pfam" id="PF02719">
    <property type="entry name" value="Polysacc_synt_2"/>
    <property type="match status" value="1"/>
</dbReference>